<dbReference type="AlphaFoldDB" id="D0LHG2"/>
<sequence length="767" mass="79941">MHVPRRIPRPCQPGAVAALLTSAALALGACLVPTEPWPDEFGIRFEGVVVGSEPVRGATVEVWQVNDDGARIGGGPHRTAETDEQGRFAIHTGRRFKPPFVVIATGGTTSEYWSDDTLTLEERQQLRASITYAWLRRAKEPGIPLVLSPLTSAAAALGEARQTEGLEADFESAADAAYGLLEEHFALDLRADVPTRETAGQVTEAVRHGLVLAALSGIAHQAAQANGRSLQAVNILHVSEALAEDARGPGARLDGVGPDGAVALGTCGDACLLPADALRGGIGRALAGDFLVSAANATGLGFADLSEYLLGLAAGSAAALFGDAPSEDLDKVPASLALRYSPVFDETRDRVDSRAGQPPVHVHDPATPIDLAQGVADTCPVVFKHADLLRAPLASGADSNPLRWRIAASDDLVGVRADDIDVTLLTPGGSSVPLALAEVSSEGSGVSFAVEADAAAMPALLSSEGEYRIEVNAKDLLGNAAAPLTACWEHRILAAPLFAGPLETLGPGSLDDLGAERDNLAPLLRGDVAPKVASLIVENNTAAPVYLSLSIDEVVGRYSATWTNSRAFIREDDSVDDCLAQNTCSLADPPAPTSQTLGPVDIPLSSLRLRVVESSSGRITPCSECDPSEFLLAAGKRYEARLELADLSALIPAGVPREQLGEISVGPIGNAVKRTGIAAAYIQCGEEGQTAGECQFRTVFQLFQALTVAALEMDEVVFSAQVSALPSATPRTPLPADENSNATLSEPLSTGGWQWITTENATLPEPG</sequence>
<feature type="region of interest" description="Disordered" evidence="1">
    <location>
        <begin position="727"/>
        <end position="749"/>
    </location>
</feature>
<keyword evidence="4" id="KW-1185">Reference proteome</keyword>
<dbReference type="EMBL" id="CP001804">
    <property type="protein sequence ID" value="ACY12824.1"/>
    <property type="molecule type" value="Genomic_DNA"/>
</dbReference>
<organism evidence="3 4">
    <name type="scientific">Haliangium ochraceum (strain DSM 14365 / JCM 11303 / SMP-2)</name>
    <dbReference type="NCBI Taxonomy" id="502025"/>
    <lineage>
        <taxon>Bacteria</taxon>
        <taxon>Pseudomonadati</taxon>
        <taxon>Myxococcota</taxon>
        <taxon>Polyangia</taxon>
        <taxon>Haliangiales</taxon>
        <taxon>Kofleriaceae</taxon>
        <taxon>Haliangium</taxon>
    </lineage>
</organism>
<gene>
    <name evidence="3" type="ordered locus">Hoch_0183</name>
</gene>
<dbReference type="SUPFAM" id="SSF49482">
    <property type="entry name" value="Aromatic compound dioxygenase"/>
    <property type="match status" value="1"/>
</dbReference>
<evidence type="ECO:0000256" key="2">
    <source>
        <dbReference type="SAM" id="SignalP"/>
    </source>
</evidence>
<evidence type="ECO:0000313" key="3">
    <source>
        <dbReference type="EMBL" id="ACY12824.1"/>
    </source>
</evidence>
<dbReference type="KEGG" id="hoh:Hoch_0183"/>
<dbReference type="PROSITE" id="PS51257">
    <property type="entry name" value="PROKAR_LIPOPROTEIN"/>
    <property type="match status" value="1"/>
</dbReference>
<keyword evidence="2" id="KW-0732">Signal</keyword>
<dbReference type="HOGENOM" id="CLU_363998_0_0_7"/>
<evidence type="ECO:0000256" key="1">
    <source>
        <dbReference type="SAM" id="MobiDB-lite"/>
    </source>
</evidence>
<feature type="signal peptide" evidence="2">
    <location>
        <begin position="1"/>
        <end position="28"/>
    </location>
</feature>
<dbReference type="GO" id="GO:0016702">
    <property type="term" value="F:oxidoreductase activity, acting on single donors with incorporation of molecular oxygen, incorporation of two atoms of oxygen"/>
    <property type="evidence" value="ECO:0007669"/>
    <property type="project" value="InterPro"/>
</dbReference>
<evidence type="ECO:0008006" key="5">
    <source>
        <dbReference type="Google" id="ProtNLM"/>
    </source>
</evidence>
<reference evidence="3 4" key="1">
    <citation type="journal article" date="2010" name="Stand. Genomic Sci.">
        <title>Complete genome sequence of Haliangium ochraceum type strain (SMP-2).</title>
        <authorList>
            <consortium name="US DOE Joint Genome Institute (JGI-PGF)"/>
            <person name="Ivanova N."/>
            <person name="Daum C."/>
            <person name="Lang E."/>
            <person name="Abt B."/>
            <person name="Kopitz M."/>
            <person name="Saunders E."/>
            <person name="Lapidus A."/>
            <person name="Lucas S."/>
            <person name="Glavina Del Rio T."/>
            <person name="Nolan M."/>
            <person name="Tice H."/>
            <person name="Copeland A."/>
            <person name="Cheng J.F."/>
            <person name="Chen F."/>
            <person name="Bruce D."/>
            <person name="Goodwin L."/>
            <person name="Pitluck S."/>
            <person name="Mavromatis K."/>
            <person name="Pati A."/>
            <person name="Mikhailova N."/>
            <person name="Chen A."/>
            <person name="Palaniappan K."/>
            <person name="Land M."/>
            <person name="Hauser L."/>
            <person name="Chang Y.J."/>
            <person name="Jeffries C.D."/>
            <person name="Detter J.C."/>
            <person name="Brettin T."/>
            <person name="Rohde M."/>
            <person name="Goker M."/>
            <person name="Bristow J."/>
            <person name="Markowitz V."/>
            <person name="Eisen J.A."/>
            <person name="Hugenholtz P."/>
            <person name="Kyrpides N.C."/>
            <person name="Klenk H.P."/>
        </authorList>
    </citation>
    <scope>NUCLEOTIDE SEQUENCE [LARGE SCALE GENOMIC DNA]</scope>
    <source>
        <strain evidence="4">DSM 14365 / CIP 107738 / JCM 11303 / AJ 13395 / SMP-2</strain>
    </source>
</reference>
<name>D0LHG2_HALO1</name>
<evidence type="ECO:0000313" key="4">
    <source>
        <dbReference type="Proteomes" id="UP000001880"/>
    </source>
</evidence>
<feature type="compositionally biased region" description="Polar residues" evidence="1">
    <location>
        <begin position="738"/>
        <end position="749"/>
    </location>
</feature>
<dbReference type="RefSeq" id="WP_012825451.1">
    <property type="nucleotide sequence ID" value="NC_013440.1"/>
</dbReference>
<protein>
    <recommendedName>
        <fullName evidence="5">Carboxypeptidase regulatory-like domain-containing protein</fullName>
    </recommendedName>
</protein>
<dbReference type="InterPro" id="IPR015889">
    <property type="entry name" value="Intradiol_dOase_core"/>
</dbReference>
<dbReference type="Proteomes" id="UP000001880">
    <property type="component" value="Chromosome"/>
</dbReference>
<dbReference type="GO" id="GO:0005506">
    <property type="term" value="F:iron ion binding"/>
    <property type="evidence" value="ECO:0007669"/>
    <property type="project" value="InterPro"/>
</dbReference>
<proteinExistence type="predicted"/>
<accession>D0LHG2</accession>
<feature type="chain" id="PRO_5003010071" description="Carboxypeptidase regulatory-like domain-containing protein" evidence="2">
    <location>
        <begin position="29"/>
        <end position="767"/>
    </location>
</feature>